<organism evidence="2 3">
    <name type="scientific">Thalictrum thalictroides</name>
    <name type="common">Rue-anemone</name>
    <name type="synonym">Anemone thalictroides</name>
    <dbReference type="NCBI Taxonomy" id="46969"/>
    <lineage>
        <taxon>Eukaryota</taxon>
        <taxon>Viridiplantae</taxon>
        <taxon>Streptophyta</taxon>
        <taxon>Embryophyta</taxon>
        <taxon>Tracheophyta</taxon>
        <taxon>Spermatophyta</taxon>
        <taxon>Magnoliopsida</taxon>
        <taxon>Ranunculales</taxon>
        <taxon>Ranunculaceae</taxon>
        <taxon>Thalictroideae</taxon>
        <taxon>Thalictrum</taxon>
    </lineage>
</organism>
<evidence type="ECO:0000256" key="1">
    <source>
        <dbReference type="SAM" id="MobiDB-lite"/>
    </source>
</evidence>
<accession>A0A7J6VXY4</accession>
<feature type="compositionally biased region" description="Polar residues" evidence="1">
    <location>
        <begin position="195"/>
        <end position="207"/>
    </location>
</feature>
<gene>
    <name evidence="2" type="ORF">FRX31_020444</name>
</gene>
<name>A0A7J6VXY4_THATH</name>
<feature type="region of interest" description="Disordered" evidence="1">
    <location>
        <begin position="147"/>
        <end position="207"/>
    </location>
</feature>
<sequence length="207" mass="23259">MKIVRQHCGIPKLMCLTLQSHGGTEDILNDMMYDDSAPMFGDDNRSPNLTFDLNKSPKSPIVTFDFNLDVSPREHYSPAPLNSLEQHLNDEMYDDSQPMFGPYSTPDSTPNGTNIPDLNTHPEEMNDHPADMNEQEIDFHEYEADVDDNKNQHPTDINGKPADRNGHPADMPNLMAKHDNSSMQNSKQWLKMSDCVSSTTVPASLNP</sequence>
<reference evidence="2 3" key="1">
    <citation type="submission" date="2020-06" db="EMBL/GenBank/DDBJ databases">
        <title>Transcriptomic and genomic resources for Thalictrum thalictroides and T. hernandezii: Facilitating candidate gene discovery in an emerging model plant lineage.</title>
        <authorList>
            <person name="Arias T."/>
            <person name="Riano-Pachon D.M."/>
            <person name="Di Stilio V.S."/>
        </authorList>
    </citation>
    <scope>NUCLEOTIDE SEQUENCE [LARGE SCALE GENOMIC DNA]</scope>
    <source>
        <strain evidence="3">cv. WT478/WT964</strain>
        <tissue evidence="2">Leaves</tissue>
    </source>
</reference>
<comment type="caution">
    <text evidence="2">The sequence shown here is derived from an EMBL/GenBank/DDBJ whole genome shotgun (WGS) entry which is preliminary data.</text>
</comment>
<keyword evidence="3" id="KW-1185">Reference proteome</keyword>
<protein>
    <submittedName>
        <fullName evidence="2">Uncharacterized protein</fullName>
    </submittedName>
</protein>
<dbReference type="Proteomes" id="UP000554482">
    <property type="component" value="Unassembled WGS sequence"/>
</dbReference>
<proteinExistence type="predicted"/>
<evidence type="ECO:0000313" key="2">
    <source>
        <dbReference type="EMBL" id="KAF5189969.1"/>
    </source>
</evidence>
<dbReference type="AlphaFoldDB" id="A0A7J6VXY4"/>
<evidence type="ECO:0000313" key="3">
    <source>
        <dbReference type="Proteomes" id="UP000554482"/>
    </source>
</evidence>
<dbReference type="EMBL" id="JABWDY010024777">
    <property type="protein sequence ID" value="KAF5189969.1"/>
    <property type="molecule type" value="Genomic_DNA"/>
</dbReference>